<comment type="caution">
    <text evidence="1">The sequence shown here is derived from an EMBL/GenBank/DDBJ whole genome shotgun (WGS) entry which is preliminary data.</text>
</comment>
<dbReference type="Proteomes" id="UP000484164">
    <property type="component" value="Unassembled WGS sequence"/>
</dbReference>
<dbReference type="EMBL" id="WBVQ01000004">
    <property type="protein sequence ID" value="KAB2815032.1"/>
    <property type="molecule type" value="Genomic_DNA"/>
</dbReference>
<gene>
    <name evidence="1" type="ORF">F8C82_14565</name>
</gene>
<keyword evidence="2" id="KW-1185">Reference proteome</keyword>
<name>A0A6L3ZC88_9FLAO</name>
<sequence length="126" mass="13762">MKRKVSKTRMQAVTVALNASGLDSVEVNLDKSYDECVALQFVEVDPSDVTDYNIGVSVNGNTLIDPINAKALQSDRSSAINERRFPVNIGTTNTVQLTTDLKTAPTATLKHQVILHLVKYEPCNEG</sequence>
<evidence type="ECO:0000313" key="2">
    <source>
        <dbReference type="Proteomes" id="UP000484164"/>
    </source>
</evidence>
<organism evidence="1 2">
    <name type="scientific">Phaeocystidibacter marisrubri</name>
    <dbReference type="NCBI Taxonomy" id="1577780"/>
    <lineage>
        <taxon>Bacteria</taxon>
        <taxon>Pseudomonadati</taxon>
        <taxon>Bacteroidota</taxon>
        <taxon>Flavobacteriia</taxon>
        <taxon>Flavobacteriales</taxon>
        <taxon>Phaeocystidibacteraceae</taxon>
        <taxon>Phaeocystidibacter</taxon>
    </lineage>
</organism>
<reference evidence="1 2" key="1">
    <citation type="submission" date="2019-10" db="EMBL/GenBank/DDBJ databases">
        <title>Genome sequence of Phaeocystidibacter marisrubri JCM30614 (type strain).</title>
        <authorList>
            <person name="Bowman J.P."/>
        </authorList>
    </citation>
    <scope>NUCLEOTIDE SEQUENCE [LARGE SCALE GENOMIC DNA]</scope>
    <source>
        <strain evidence="1 2">JCM 30614</strain>
    </source>
</reference>
<proteinExistence type="predicted"/>
<accession>A0A6L3ZC88</accession>
<evidence type="ECO:0000313" key="1">
    <source>
        <dbReference type="EMBL" id="KAB2815032.1"/>
    </source>
</evidence>
<dbReference type="RefSeq" id="WP_151694356.1">
    <property type="nucleotide sequence ID" value="NZ_BMGX01000003.1"/>
</dbReference>
<dbReference type="AlphaFoldDB" id="A0A6L3ZC88"/>
<protein>
    <submittedName>
        <fullName evidence="1">Uncharacterized protein</fullName>
    </submittedName>
</protein>